<reference evidence="2 3" key="1">
    <citation type="journal article" date="2019" name="Syst. Appl. Microbiol.">
        <title>Microvirga tunisiensis sp. nov., a root nodule symbiotic bacterium isolated from Lupinus micranthus and L. luteus grown in Northern Tunisia.</title>
        <authorList>
            <person name="Msaddak A."/>
            <person name="Rejili M."/>
            <person name="Duran D."/>
            <person name="Mars M."/>
            <person name="Palacios J.M."/>
            <person name="Ruiz-Argueso T."/>
            <person name="Rey L."/>
            <person name="Imperial J."/>
        </authorList>
    </citation>
    <scope>NUCLEOTIDE SEQUENCE [LARGE SCALE GENOMIC DNA]</scope>
    <source>
        <strain evidence="2 3">Lmie10</strain>
    </source>
</reference>
<name>A0A5N7MQI6_9HYPH</name>
<organism evidence="2 3">
    <name type="scientific">Microvirga tunisiensis</name>
    <dbReference type="NCBI Taxonomy" id="2108360"/>
    <lineage>
        <taxon>Bacteria</taxon>
        <taxon>Pseudomonadati</taxon>
        <taxon>Pseudomonadota</taxon>
        <taxon>Alphaproteobacteria</taxon>
        <taxon>Hyphomicrobiales</taxon>
        <taxon>Methylobacteriaceae</taxon>
        <taxon>Microvirga</taxon>
    </lineage>
</organism>
<dbReference type="Proteomes" id="UP000403266">
    <property type="component" value="Unassembled WGS sequence"/>
</dbReference>
<dbReference type="OrthoDB" id="8404468at2"/>
<dbReference type="Pfam" id="PF06661">
    <property type="entry name" value="VirE3"/>
    <property type="match status" value="1"/>
</dbReference>
<evidence type="ECO:0008006" key="4">
    <source>
        <dbReference type="Google" id="ProtNLM"/>
    </source>
</evidence>
<feature type="compositionally biased region" description="Basic and acidic residues" evidence="1">
    <location>
        <begin position="531"/>
        <end position="576"/>
    </location>
</feature>
<dbReference type="AlphaFoldDB" id="A0A5N7MQI6"/>
<feature type="compositionally biased region" description="Low complexity" evidence="1">
    <location>
        <begin position="449"/>
        <end position="458"/>
    </location>
</feature>
<evidence type="ECO:0000313" key="2">
    <source>
        <dbReference type="EMBL" id="MPR28374.1"/>
    </source>
</evidence>
<dbReference type="InterPro" id="IPR009550">
    <property type="entry name" value="VirE3"/>
</dbReference>
<evidence type="ECO:0000313" key="3">
    <source>
        <dbReference type="Proteomes" id="UP000403266"/>
    </source>
</evidence>
<keyword evidence="3" id="KW-1185">Reference proteome</keyword>
<feature type="region of interest" description="Disordered" evidence="1">
    <location>
        <begin position="389"/>
        <end position="470"/>
    </location>
</feature>
<protein>
    <recommendedName>
        <fullName evidence="4">Effector protein</fullName>
    </recommendedName>
</protein>
<evidence type="ECO:0000256" key="1">
    <source>
        <dbReference type="SAM" id="MobiDB-lite"/>
    </source>
</evidence>
<feature type="compositionally biased region" description="Polar residues" evidence="1">
    <location>
        <begin position="423"/>
        <end position="448"/>
    </location>
</feature>
<gene>
    <name evidence="2" type="ORF">FS320_25290</name>
</gene>
<dbReference type="EMBL" id="VOSK01000140">
    <property type="protein sequence ID" value="MPR28374.1"/>
    <property type="molecule type" value="Genomic_DNA"/>
</dbReference>
<feature type="region of interest" description="Disordered" evidence="1">
    <location>
        <begin position="487"/>
        <end position="582"/>
    </location>
</feature>
<comment type="caution">
    <text evidence="2">The sequence shown here is derived from an EMBL/GenBank/DDBJ whole genome shotgun (WGS) entry which is preliminary data.</text>
</comment>
<sequence>MPLRLASPGSSKEPIFVAKIKKMPVKNKDSSYRDRAAGRRRNDLDRSAALTEHSAIKRLNKYNQPHKQKKYAKDVEILGKVYASTRGEVSYSIFGNKRLRIDKPGELTRERGIFRKTRKTLKHGTEPGTVYVRKYEKESWRKKRSYNYDENGKLLSQSIVRKDGSFRENWERDEKDQLIRTSYYTNRIRDGGYFRSISEELSKPDKNGYRTLTRKKGSNEKVFERDADGNLTLIGRKSRSVSKYSRTSADRRTARTDIRHFGGMFSKSYESLLDKDGAILSKDIRSVRRLWNKRSAEYDDSGQLDSTKHTFGKLYKSRTKYIGEETKLVTRRLLGIKLGTKLKALSEGELDAQKLRAEEAKEHAAVWEARTFVYPLPEPGTTRRLGALQTPNTVHHQGRDVTSPPATDRQDIFNTKAVATPAHSRSNSTVVSIHSMDGGSTQSRASNVSTTPSTSSPSRSEHQRTDQSVTWDAEAVAEEMRLVEETLNNLELNPESKLPSEKRNVHQTKGNQKDTDTERMFMDNLLNDPGIRSDDKAQSKACDERRSRRMQQDTRSTDRNDAAAKRGLDDRSRERTPLCIAG</sequence>
<feature type="compositionally biased region" description="Basic and acidic residues" evidence="1">
    <location>
        <begin position="511"/>
        <end position="521"/>
    </location>
</feature>
<proteinExistence type="predicted"/>
<accession>A0A5N7MQI6</accession>